<proteinExistence type="predicted"/>
<comment type="caution">
    <text evidence="1">The sequence shown here is derived from an EMBL/GenBank/DDBJ whole genome shotgun (WGS) entry which is preliminary data.</text>
</comment>
<dbReference type="AlphaFoldDB" id="A0A096FMS4"/>
<sequence length="58" mass="6130">MNSTQQTEALAKLRHLYKNMVNGGVSTAEQAKSAAEGLLAPAIAALEKQATEEKSNSQ</sequence>
<gene>
    <name evidence="1" type="ORF">P353_04955</name>
</gene>
<reference evidence="1 2" key="1">
    <citation type="submission" date="2013-09" db="EMBL/GenBank/DDBJ databases">
        <title>High correlation between genotypes and phenotypes of environmental bacteria Comamonas testosteroni strains.</title>
        <authorList>
            <person name="Liu L."/>
            <person name="Zhu W."/>
            <person name="Xia X."/>
            <person name="Xu B."/>
            <person name="Luo M."/>
            <person name="Wang G."/>
        </authorList>
    </citation>
    <scope>NUCLEOTIDE SEQUENCE [LARGE SCALE GENOMIC DNA]</scope>
    <source>
        <strain evidence="1 2">JL40</strain>
    </source>
</reference>
<protein>
    <submittedName>
        <fullName evidence="1">Uncharacterized protein</fullName>
    </submittedName>
</protein>
<evidence type="ECO:0000313" key="2">
    <source>
        <dbReference type="Proteomes" id="UP000029553"/>
    </source>
</evidence>
<name>A0A096FMS4_COMTE</name>
<dbReference type="Proteomes" id="UP000029553">
    <property type="component" value="Unassembled WGS sequence"/>
</dbReference>
<evidence type="ECO:0000313" key="1">
    <source>
        <dbReference type="EMBL" id="KGH31606.1"/>
    </source>
</evidence>
<dbReference type="RefSeq" id="WP_157839510.1">
    <property type="nucleotide sequence ID" value="NZ_AWOR01000012.1"/>
</dbReference>
<dbReference type="EMBL" id="AWOR01000012">
    <property type="protein sequence ID" value="KGH31606.1"/>
    <property type="molecule type" value="Genomic_DNA"/>
</dbReference>
<accession>A0A096FMS4</accession>
<organism evidence="1 2">
    <name type="scientific">Comamonas testosteroni</name>
    <name type="common">Pseudomonas testosteroni</name>
    <dbReference type="NCBI Taxonomy" id="285"/>
    <lineage>
        <taxon>Bacteria</taxon>
        <taxon>Pseudomonadati</taxon>
        <taxon>Pseudomonadota</taxon>
        <taxon>Betaproteobacteria</taxon>
        <taxon>Burkholderiales</taxon>
        <taxon>Comamonadaceae</taxon>
        <taxon>Comamonas</taxon>
    </lineage>
</organism>